<comment type="caution">
    <text evidence="1">The sequence shown here is derived from an EMBL/GenBank/DDBJ whole genome shotgun (WGS) entry which is preliminary data.</text>
</comment>
<dbReference type="EMBL" id="CAJJDO010000044">
    <property type="protein sequence ID" value="CAD8166224.1"/>
    <property type="molecule type" value="Genomic_DNA"/>
</dbReference>
<accession>A0A8S1UP95</accession>
<evidence type="ECO:0000313" key="1">
    <source>
        <dbReference type="EMBL" id="CAD8166224.1"/>
    </source>
</evidence>
<keyword evidence="2" id="KW-1185">Reference proteome</keyword>
<dbReference type="Proteomes" id="UP000689195">
    <property type="component" value="Unassembled WGS sequence"/>
</dbReference>
<name>A0A8S1UP95_9CILI</name>
<dbReference type="AlphaFoldDB" id="A0A8S1UP95"/>
<proteinExistence type="predicted"/>
<sequence>MNLKRDRIRVCSSVQIYNDLRKRRVKVIEAKQIFFPKIEEFFIQFLQSIISAYIVTKGQFVYKLRSYYGRGRCFSIGRLQNQIQQGYKRIINNLEFFTYFSNQTKKNNITQQSISKQQIPFLPQLQFIFEKLRQIFLQSRTVYLQQIPFLLKFNNQFYLEVQFILMKRMNYYYQYVIFFDFQRLNILLKLTFNVCLHQQSKASFHSNNFDKESKYKFLYSYWKQTPLCSYLD</sequence>
<protein>
    <submittedName>
        <fullName evidence="1">Uncharacterized protein</fullName>
    </submittedName>
</protein>
<reference evidence="1" key="1">
    <citation type="submission" date="2021-01" db="EMBL/GenBank/DDBJ databases">
        <authorList>
            <consortium name="Genoscope - CEA"/>
            <person name="William W."/>
        </authorList>
    </citation>
    <scope>NUCLEOTIDE SEQUENCE</scope>
</reference>
<evidence type="ECO:0000313" key="2">
    <source>
        <dbReference type="Proteomes" id="UP000689195"/>
    </source>
</evidence>
<gene>
    <name evidence="1" type="ORF">PPENT_87.1.T0440029</name>
</gene>
<organism evidence="1 2">
    <name type="scientific">Paramecium pentaurelia</name>
    <dbReference type="NCBI Taxonomy" id="43138"/>
    <lineage>
        <taxon>Eukaryota</taxon>
        <taxon>Sar</taxon>
        <taxon>Alveolata</taxon>
        <taxon>Ciliophora</taxon>
        <taxon>Intramacronucleata</taxon>
        <taxon>Oligohymenophorea</taxon>
        <taxon>Peniculida</taxon>
        <taxon>Parameciidae</taxon>
        <taxon>Paramecium</taxon>
    </lineage>
</organism>